<dbReference type="OrthoDB" id="9804819at2"/>
<name>A0A3M8AT08_9BACL</name>
<evidence type="ECO:0000259" key="2">
    <source>
        <dbReference type="Pfam" id="PF00005"/>
    </source>
</evidence>
<dbReference type="AlphaFoldDB" id="A0A3M8AT08"/>
<dbReference type="GO" id="GO:0016887">
    <property type="term" value="F:ATP hydrolysis activity"/>
    <property type="evidence" value="ECO:0007669"/>
    <property type="project" value="InterPro"/>
</dbReference>
<dbReference type="Pfam" id="PF00005">
    <property type="entry name" value="ABC_tran"/>
    <property type="match status" value="1"/>
</dbReference>
<feature type="region of interest" description="Disordered" evidence="1">
    <location>
        <begin position="55"/>
        <end position="93"/>
    </location>
</feature>
<dbReference type="Gene3D" id="3.40.50.300">
    <property type="entry name" value="P-loop containing nucleotide triphosphate hydrolases"/>
    <property type="match status" value="1"/>
</dbReference>
<comment type="caution">
    <text evidence="3">The sequence shown here is derived from an EMBL/GenBank/DDBJ whole genome shotgun (WGS) entry which is preliminary data.</text>
</comment>
<dbReference type="EMBL" id="RHHS01000047">
    <property type="protein sequence ID" value="RNB53715.1"/>
    <property type="molecule type" value="Genomic_DNA"/>
</dbReference>
<dbReference type="InterPro" id="IPR003439">
    <property type="entry name" value="ABC_transporter-like_ATP-bd"/>
</dbReference>
<feature type="compositionally biased region" description="Basic and acidic residues" evidence="1">
    <location>
        <begin position="60"/>
        <end position="93"/>
    </location>
</feature>
<evidence type="ECO:0000256" key="1">
    <source>
        <dbReference type="SAM" id="MobiDB-lite"/>
    </source>
</evidence>
<proteinExistence type="predicted"/>
<accession>A0A3M8AT08</accession>
<dbReference type="Proteomes" id="UP000268829">
    <property type="component" value="Unassembled WGS sequence"/>
</dbReference>
<feature type="domain" description="ABC transporter" evidence="2">
    <location>
        <begin position="12"/>
        <end position="65"/>
    </location>
</feature>
<keyword evidence="4" id="KW-1185">Reference proteome</keyword>
<evidence type="ECO:0000313" key="4">
    <source>
        <dbReference type="Proteomes" id="UP000268829"/>
    </source>
</evidence>
<keyword evidence="3" id="KW-0547">Nucleotide-binding</keyword>
<sequence length="93" mass="10413">MRDNCFSFFPFSGRWGSGKTTLLNWLSGLERPTAGKCGIQPASVRCILREQGLARRQKTGKMEEESIPELRKAGGFHENRATPDRLSDRDASV</sequence>
<dbReference type="SUPFAM" id="SSF52540">
    <property type="entry name" value="P-loop containing nucleoside triphosphate hydrolases"/>
    <property type="match status" value="1"/>
</dbReference>
<reference evidence="3 4" key="1">
    <citation type="submission" date="2018-10" db="EMBL/GenBank/DDBJ databases">
        <title>Phylogenomics of Brevibacillus.</title>
        <authorList>
            <person name="Dunlap C."/>
        </authorList>
    </citation>
    <scope>NUCLEOTIDE SEQUENCE [LARGE SCALE GENOMIC DNA]</scope>
    <source>
        <strain evidence="3 4">DSM 100115</strain>
    </source>
</reference>
<gene>
    <name evidence="3" type="ORF">EDM57_19215</name>
</gene>
<evidence type="ECO:0000313" key="3">
    <source>
        <dbReference type="EMBL" id="RNB53715.1"/>
    </source>
</evidence>
<dbReference type="GO" id="GO:0005524">
    <property type="term" value="F:ATP binding"/>
    <property type="evidence" value="ECO:0007669"/>
    <property type="project" value="UniProtKB-KW"/>
</dbReference>
<keyword evidence="3" id="KW-0067">ATP-binding</keyword>
<dbReference type="InterPro" id="IPR027417">
    <property type="entry name" value="P-loop_NTPase"/>
</dbReference>
<protein>
    <submittedName>
        <fullName evidence="3">ATP-binding cassette domain-containing protein</fullName>
    </submittedName>
</protein>
<dbReference type="RefSeq" id="WP_122906306.1">
    <property type="nucleotide sequence ID" value="NZ_RHHS01000047.1"/>
</dbReference>
<organism evidence="3 4">
    <name type="scientific">Brevibacillus gelatini</name>
    <dbReference type="NCBI Taxonomy" id="1655277"/>
    <lineage>
        <taxon>Bacteria</taxon>
        <taxon>Bacillati</taxon>
        <taxon>Bacillota</taxon>
        <taxon>Bacilli</taxon>
        <taxon>Bacillales</taxon>
        <taxon>Paenibacillaceae</taxon>
        <taxon>Brevibacillus</taxon>
    </lineage>
</organism>